<reference evidence="2 3" key="1">
    <citation type="submission" date="2021-08" db="EMBL/GenBank/DDBJ databases">
        <title>FDA dAtabase for Regulatory Grade micrObial Sequences (FDA-ARGOS): Supporting development and validation of Infectious Disease Dx tests.</title>
        <authorList>
            <person name="Sproer C."/>
            <person name="Gronow S."/>
            <person name="Severitt S."/>
            <person name="Schroder I."/>
            <person name="Tallon L."/>
            <person name="Sadzewicz L."/>
            <person name="Zhao X."/>
            <person name="Boylan J."/>
            <person name="Ott S."/>
            <person name="Bowen H."/>
            <person name="Vavikolanu K."/>
            <person name="Hazen T."/>
            <person name="Aluvathingal J."/>
            <person name="Nadendla S."/>
            <person name="Lowell S."/>
            <person name="Myers T."/>
            <person name="Yan Y."/>
            <person name="Sichtig H."/>
        </authorList>
    </citation>
    <scope>NUCLEOTIDE SEQUENCE [LARGE SCALE GENOMIC DNA]</scope>
    <source>
        <strain evidence="2 3">FDAARGOS_1460</strain>
    </source>
</reference>
<accession>A0ABS7SXX8</accession>
<sequence length="99" mass="11763">MKVYNIFDNLVFSKDREIEETIFENDQVKIIRICSLDQATDFYDQEQLEIVKIVRGRARLEIEGKIIDLKEGDILPIHPHKIHRVQSQDHAVWLCIFLK</sequence>
<evidence type="ECO:0000313" key="2">
    <source>
        <dbReference type="EMBL" id="MBZ2386402.1"/>
    </source>
</evidence>
<evidence type="ECO:0000313" key="3">
    <source>
        <dbReference type="Proteomes" id="UP000734271"/>
    </source>
</evidence>
<keyword evidence="3" id="KW-1185">Reference proteome</keyword>
<name>A0ABS7SXX8_9FIRM</name>
<dbReference type="EMBL" id="JAIPME010000002">
    <property type="protein sequence ID" value="MBZ2386402.1"/>
    <property type="molecule type" value="Genomic_DNA"/>
</dbReference>
<comment type="caution">
    <text evidence="2">The sequence shown here is derived from an EMBL/GenBank/DDBJ whole genome shotgun (WGS) entry which is preliminary data.</text>
</comment>
<feature type="domain" description="Cupin type-2" evidence="1">
    <location>
        <begin position="44"/>
        <end position="97"/>
    </location>
</feature>
<dbReference type="Pfam" id="PF07883">
    <property type="entry name" value="Cupin_2"/>
    <property type="match status" value="1"/>
</dbReference>
<dbReference type="InterPro" id="IPR014710">
    <property type="entry name" value="RmlC-like_jellyroll"/>
</dbReference>
<dbReference type="InterPro" id="IPR013096">
    <property type="entry name" value="Cupin_2"/>
</dbReference>
<evidence type="ECO:0000259" key="1">
    <source>
        <dbReference type="Pfam" id="PF07883"/>
    </source>
</evidence>
<dbReference type="SUPFAM" id="SSF51182">
    <property type="entry name" value="RmlC-like cupins"/>
    <property type="match status" value="1"/>
</dbReference>
<protein>
    <submittedName>
        <fullName evidence="2">AraC family ligand binding domain-containing protein</fullName>
    </submittedName>
</protein>
<dbReference type="RefSeq" id="WP_223418377.1">
    <property type="nucleotide sequence ID" value="NZ_JAIPME010000002.1"/>
</dbReference>
<organism evidence="2 3">
    <name type="scientific">Anaerococcus murdochii</name>
    <dbReference type="NCBI Taxonomy" id="411577"/>
    <lineage>
        <taxon>Bacteria</taxon>
        <taxon>Bacillati</taxon>
        <taxon>Bacillota</taxon>
        <taxon>Tissierellia</taxon>
        <taxon>Tissierellales</taxon>
        <taxon>Peptoniphilaceae</taxon>
        <taxon>Anaerococcus</taxon>
    </lineage>
</organism>
<dbReference type="InterPro" id="IPR011051">
    <property type="entry name" value="RmlC_Cupin_sf"/>
</dbReference>
<gene>
    <name evidence="2" type="ORF">K8P03_03680</name>
</gene>
<dbReference type="Proteomes" id="UP000734271">
    <property type="component" value="Unassembled WGS sequence"/>
</dbReference>
<proteinExistence type="predicted"/>
<dbReference type="Gene3D" id="2.60.120.10">
    <property type="entry name" value="Jelly Rolls"/>
    <property type="match status" value="1"/>
</dbReference>